<dbReference type="Pfam" id="PF10501">
    <property type="entry name" value="Ribosomal_L50"/>
    <property type="match status" value="1"/>
</dbReference>
<reference evidence="9" key="1">
    <citation type="journal article" date="2019" name="Mol. Biol. Evol.">
        <title>Blast fungal genomes show frequent chromosomal changes, gene gains and losses, and effector gene turnover.</title>
        <authorList>
            <person name="Gomez Luciano L.B."/>
            <person name="Jason Tsai I."/>
            <person name="Chuma I."/>
            <person name="Tosa Y."/>
            <person name="Chen Y.H."/>
            <person name="Li J.Y."/>
            <person name="Li M.Y."/>
            <person name="Jade Lu M.Y."/>
            <person name="Nakayashiki H."/>
            <person name="Li W.H."/>
        </authorList>
    </citation>
    <scope>NUCLEOTIDE SEQUENCE</scope>
    <source>
        <strain evidence="9">NI907</strain>
    </source>
</reference>
<organism evidence="8 9">
    <name type="scientific">Pyricularia grisea</name>
    <name type="common">Crabgrass-specific blast fungus</name>
    <name type="synonym">Magnaporthe grisea</name>
    <dbReference type="NCBI Taxonomy" id="148305"/>
    <lineage>
        <taxon>Eukaryota</taxon>
        <taxon>Fungi</taxon>
        <taxon>Dikarya</taxon>
        <taxon>Ascomycota</taxon>
        <taxon>Pezizomycotina</taxon>
        <taxon>Sordariomycetes</taxon>
        <taxon>Sordariomycetidae</taxon>
        <taxon>Magnaporthales</taxon>
        <taxon>Pyriculariaceae</taxon>
        <taxon>Pyricularia</taxon>
    </lineage>
</organism>
<reference evidence="9" key="3">
    <citation type="submission" date="2025-08" db="UniProtKB">
        <authorList>
            <consortium name="RefSeq"/>
        </authorList>
    </citation>
    <scope>IDENTIFICATION</scope>
    <source>
        <strain evidence="9">NI907</strain>
    </source>
</reference>
<evidence type="ECO:0000256" key="2">
    <source>
        <dbReference type="ARBA" id="ARBA00008860"/>
    </source>
</evidence>
<evidence type="ECO:0000256" key="4">
    <source>
        <dbReference type="ARBA" id="ARBA00023128"/>
    </source>
</evidence>
<feature type="region of interest" description="Disordered" evidence="7">
    <location>
        <begin position="33"/>
        <end position="57"/>
    </location>
</feature>
<dbReference type="OrthoDB" id="6220758at2759"/>
<dbReference type="Proteomes" id="UP000515153">
    <property type="component" value="Unplaced"/>
</dbReference>
<evidence type="ECO:0000256" key="5">
    <source>
        <dbReference type="ARBA" id="ARBA00023274"/>
    </source>
</evidence>
<evidence type="ECO:0000256" key="6">
    <source>
        <dbReference type="ARBA" id="ARBA00035183"/>
    </source>
</evidence>
<sequence>MRRLARLRPASGLLAQAQPQTPSIASNIRCLAAAQSTSNSSTSRTFSTSPPRPLRSSRAQCQKEEAPVAEVIAEAVPVETYVPEPTFVLPPEPEWAPHADSVPDPNYKPASSLDELQEVGGLEGWWEVEEHWNGTKPAFTPFFAGSHKIWDAKLLEGIARRAVAEALVVREAIEQGVEVPRTWAVGDKDAAVRAMTLKIEVDAEREPKACNEVEAKAVLEDIIRTGEVAAPLTEQVEGRELVAGMDSAETAQVLETVGKQWKEIALTDLKFKFMVTKRIQQLSGHILTDHKYWGKGHVDSLVKSLIKRPRPAKLADELKMKSELLDLPNVKVHDRRHTRVDKHKEAGRWKVIVRELEKRNLPVLGDGKYGRSVERSWIMGGA</sequence>
<proteinExistence type="inferred from homology"/>
<dbReference type="GO" id="GO:0005739">
    <property type="term" value="C:mitochondrion"/>
    <property type="evidence" value="ECO:0007669"/>
    <property type="project" value="UniProtKB-SubCell"/>
</dbReference>
<dbReference type="GO" id="GO:1990904">
    <property type="term" value="C:ribonucleoprotein complex"/>
    <property type="evidence" value="ECO:0007669"/>
    <property type="project" value="UniProtKB-KW"/>
</dbReference>
<keyword evidence="5" id="KW-0687">Ribonucleoprotein</keyword>
<keyword evidence="4" id="KW-0496">Mitochondrion</keyword>
<feature type="compositionally biased region" description="Low complexity" evidence="7">
    <location>
        <begin position="36"/>
        <end position="57"/>
    </location>
</feature>
<feature type="region of interest" description="Disordered" evidence="7">
    <location>
        <begin position="1"/>
        <end position="21"/>
    </location>
</feature>
<keyword evidence="3" id="KW-0689">Ribosomal protein</keyword>
<evidence type="ECO:0000313" key="9">
    <source>
        <dbReference type="RefSeq" id="XP_030977354.1"/>
    </source>
</evidence>
<comment type="subcellular location">
    <subcellularLocation>
        <location evidence="1">Mitochondrion</location>
    </subcellularLocation>
</comment>
<dbReference type="InterPro" id="IPR036736">
    <property type="entry name" value="ACP-like_sf"/>
</dbReference>
<name>A0A6P8AR40_PYRGI</name>
<evidence type="ECO:0000313" key="8">
    <source>
        <dbReference type="Proteomes" id="UP000515153"/>
    </source>
</evidence>
<protein>
    <recommendedName>
        <fullName evidence="6">Large ribosomal subunit protein mL50</fullName>
    </recommendedName>
</protein>
<dbReference type="AlphaFoldDB" id="A0A6P8AR40"/>
<gene>
    <name evidence="9" type="ORF">PgNI_11965</name>
</gene>
<reference evidence="9" key="2">
    <citation type="submission" date="2019-10" db="EMBL/GenBank/DDBJ databases">
        <authorList>
            <consortium name="NCBI Genome Project"/>
        </authorList>
    </citation>
    <scope>NUCLEOTIDE SEQUENCE</scope>
    <source>
        <strain evidence="9">NI907</strain>
    </source>
</reference>
<comment type="similarity">
    <text evidence="2">Belongs to the mitochondrion-specific ribosomal protein mL50 family.</text>
</comment>
<evidence type="ECO:0000256" key="3">
    <source>
        <dbReference type="ARBA" id="ARBA00022980"/>
    </source>
</evidence>
<dbReference type="Gene3D" id="1.10.1200.10">
    <property type="entry name" value="ACP-like"/>
    <property type="match status" value="1"/>
</dbReference>
<dbReference type="KEGG" id="pgri:PgNI_11965"/>
<accession>A0A6P8AR40</accession>
<dbReference type="RefSeq" id="XP_030977354.1">
    <property type="nucleotide sequence ID" value="XM_031131923.1"/>
</dbReference>
<evidence type="ECO:0000256" key="1">
    <source>
        <dbReference type="ARBA" id="ARBA00004173"/>
    </source>
</evidence>
<dbReference type="GeneID" id="41966828"/>
<dbReference type="InterPro" id="IPR018305">
    <property type="entry name" value="Ribosomal_m50"/>
</dbReference>
<evidence type="ECO:0000256" key="7">
    <source>
        <dbReference type="SAM" id="MobiDB-lite"/>
    </source>
</evidence>
<dbReference type="GO" id="GO:0005840">
    <property type="term" value="C:ribosome"/>
    <property type="evidence" value="ECO:0007669"/>
    <property type="project" value="UniProtKB-KW"/>
</dbReference>
<keyword evidence="8" id="KW-1185">Reference proteome</keyword>